<evidence type="ECO:0008006" key="4">
    <source>
        <dbReference type="Google" id="ProtNLM"/>
    </source>
</evidence>
<evidence type="ECO:0000313" key="3">
    <source>
        <dbReference type="Proteomes" id="UP000653002"/>
    </source>
</evidence>
<dbReference type="EMBL" id="JAABFR010001182">
    <property type="protein sequence ID" value="MBD4337252.1"/>
    <property type="molecule type" value="Genomic_DNA"/>
</dbReference>
<evidence type="ECO:0000256" key="1">
    <source>
        <dbReference type="SAM" id="SignalP"/>
    </source>
</evidence>
<comment type="caution">
    <text evidence="2">The sequence shown here is derived from an EMBL/GenBank/DDBJ whole genome shotgun (WGS) entry which is preliminary data.</text>
</comment>
<evidence type="ECO:0000313" key="2">
    <source>
        <dbReference type="EMBL" id="MBD4337252.1"/>
    </source>
</evidence>
<feature type="non-terminal residue" evidence="2">
    <location>
        <position position="47"/>
    </location>
</feature>
<protein>
    <recommendedName>
        <fullName evidence="4">Secreted protein</fullName>
    </recommendedName>
</protein>
<keyword evidence="1" id="KW-0732">Signal</keyword>
<dbReference type="AlphaFoldDB" id="A0A8I0H7L9"/>
<proteinExistence type="predicted"/>
<reference evidence="2" key="1">
    <citation type="submission" date="2020-01" db="EMBL/GenBank/DDBJ databases">
        <authorList>
            <person name="Richard D."/>
        </authorList>
    </citation>
    <scope>NUCLEOTIDE SEQUENCE</scope>
    <source>
        <strain evidence="2">JP541</strain>
    </source>
</reference>
<accession>A0A8I0H7L9</accession>
<name>A0A8I0H7L9_XANCI</name>
<dbReference type="Proteomes" id="UP000653002">
    <property type="component" value="Unassembled WGS sequence"/>
</dbReference>
<feature type="signal peptide" evidence="1">
    <location>
        <begin position="1"/>
        <end position="24"/>
    </location>
</feature>
<organism evidence="2 3">
    <name type="scientific">Xanthomonas citri pv. citri</name>
    <dbReference type="NCBI Taxonomy" id="611301"/>
    <lineage>
        <taxon>Bacteria</taxon>
        <taxon>Pseudomonadati</taxon>
        <taxon>Pseudomonadota</taxon>
        <taxon>Gammaproteobacteria</taxon>
        <taxon>Lysobacterales</taxon>
        <taxon>Lysobacteraceae</taxon>
        <taxon>Xanthomonas</taxon>
    </lineage>
</organism>
<gene>
    <name evidence="2" type="ORF">GUH15_14540</name>
</gene>
<sequence>MKKIISAIVSCVLVMTMGDAASFAAEKQDEPAAAQFSDVAGTPYEKA</sequence>
<feature type="chain" id="PRO_5034996993" description="Secreted protein" evidence="1">
    <location>
        <begin position="25"/>
        <end position="47"/>
    </location>
</feature>